<feature type="compositionally biased region" description="Polar residues" evidence="5">
    <location>
        <begin position="213"/>
        <end position="229"/>
    </location>
</feature>
<evidence type="ECO:0000259" key="6">
    <source>
        <dbReference type="PROSITE" id="PS50089"/>
    </source>
</evidence>
<keyword evidence="3" id="KW-0862">Zinc</keyword>
<dbReference type="Gene3D" id="3.30.40.10">
    <property type="entry name" value="Zinc/RING finger domain, C3HC4 (zinc finger)"/>
    <property type="match status" value="1"/>
</dbReference>
<dbReference type="GO" id="GO:0008270">
    <property type="term" value="F:zinc ion binding"/>
    <property type="evidence" value="ECO:0007669"/>
    <property type="project" value="UniProtKB-KW"/>
</dbReference>
<dbReference type="SUPFAM" id="SSF57850">
    <property type="entry name" value="RING/U-box"/>
    <property type="match status" value="1"/>
</dbReference>
<dbReference type="InterPro" id="IPR001841">
    <property type="entry name" value="Znf_RING"/>
</dbReference>
<evidence type="ECO:0000256" key="2">
    <source>
        <dbReference type="ARBA" id="ARBA00022771"/>
    </source>
</evidence>
<dbReference type="InterPro" id="IPR011016">
    <property type="entry name" value="Znf_RING-CH"/>
</dbReference>
<comment type="caution">
    <text evidence="7">The sequence shown here is derived from an EMBL/GenBank/DDBJ whole genome shotgun (WGS) entry which is preliminary data.</text>
</comment>
<evidence type="ECO:0000313" key="8">
    <source>
        <dbReference type="Proteomes" id="UP001182556"/>
    </source>
</evidence>
<feature type="compositionally biased region" description="Low complexity" evidence="5">
    <location>
        <begin position="533"/>
        <end position="545"/>
    </location>
</feature>
<keyword evidence="8" id="KW-1185">Reference proteome</keyword>
<keyword evidence="1" id="KW-0479">Metal-binding</keyword>
<feature type="compositionally biased region" description="Basic and acidic residues" evidence="5">
    <location>
        <begin position="373"/>
        <end position="392"/>
    </location>
</feature>
<proteinExistence type="predicted"/>
<evidence type="ECO:0000256" key="3">
    <source>
        <dbReference type="ARBA" id="ARBA00022833"/>
    </source>
</evidence>
<dbReference type="PANTHER" id="PTHR15710:SF243">
    <property type="entry name" value="E3 UBIQUITIN-PROTEIN LIGASE PRAJA-2 ISOFORM X1"/>
    <property type="match status" value="1"/>
</dbReference>
<name>A0AAD9CSS4_PAPLA</name>
<feature type="region of interest" description="Disordered" evidence="5">
    <location>
        <begin position="415"/>
        <end position="436"/>
    </location>
</feature>
<dbReference type="AlphaFoldDB" id="A0AAD9CSS4"/>
<dbReference type="GO" id="GO:0016567">
    <property type="term" value="P:protein ubiquitination"/>
    <property type="evidence" value="ECO:0007669"/>
    <property type="project" value="TreeGrafter"/>
</dbReference>
<dbReference type="InterPro" id="IPR013083">
    <property type="entry name" value="Znf_RING/FYVE/PHD"/>
</dbReference>
<keyword evidence="2 4" id="KW-0863">Zinc-finger</keyword>
<protein>
    <recommendedName>
        <fullName evidence="6">RING-type domain-containing protein</fullName>
    </recommendedName>
</protein>
<reference evidence="7" key="1">
    <citation type="submission" date="2023-02" db="EMBL/GenBank/DDBJ databases">
        <title>Identification and recombinant expression of a fungal hydrolase from Papiliotrema laurentii that hydrolyzes apple cutin and clears colloidal polyester polyurethane.</title>
        <authorList>
            <consortium name="DOE Joint Genome Institute"/>
            <person name="Roman V.A."/>
            <person name="Bojanowski C."/>
            <person name="Crable B.R."/>
            <person name="Wagner D.N."/>
            <person name="Hung C.S."/>
            <person name="Nadeau L.J."/>
            <person name="Schratz L."/>
            <person name="Haridas S."/>
            <person name="Pangilinan J."/>
            <person name="Lipzen A."/>
            <person name="Na H."/>
            <person name="Yan M."/>
            <person name="Ng V."/>
            <person name="Grigoriev I.V."/>
            <person name="Spatafora J.W."/>
            <person name="Barlow D."/>
            <person name="Biffinger J."/>
            <person name="Kelley-Loughnane N."/>
            <person name="Varaljay V.A."/>
            <person name="Crookes-Goodson W.J."/>
        </authorList>
    </citation>
    <scope>NUCLEOTIDE SEQUENCE</scope>
    <source>
        <strain evidence="7">5307AH</strain>
    </source>
</reference>
<dbReference type="GO" id="GO:0005737">
    <property type="term" value="C:cytoplasm"/>
    <property type="evidence" value="ECO:0007669"/>
    <property type="project" value="TreeGrafter"/>
</dbReference>
<dbReference type="Pfam" id="PF13639">
    <property type="entry name" value="zf-RING_2"/>
    <property type="match status" value="1"/>
</dbReference>
<feature type="region of interest" description="Disordered" evidence="5">
    <location>
        <begin position="213"/>
        <end position="283"/>
    </location>
</feature>
<dbReference type="PANTHER" id="PTHR15710">
    <property type="entry name" value="E3 UBIQUITIN-PROTEIN LIGASE PRAJA"/>
    <property type="match status" value="1"/>
</dbReference>
<accession>A0AAD9CSS4</accession>
<feature type="region of interest" description="Disordered" evidence="5">
    <location>
        <begin position="306"/>
        <end position="392"/>
    </location>
</feature>
<sequence length="762" mass="84543">MPPPFIIRPPSPSSPPLSHDAFDPQPIIRPFPPNYPQSTSLIQHTGPFSAIDTTPGSVRQAQHRDNSSFSSHFALVTPPASSTPPDVLTRAQANVKDCPHRGDLLGYRRVPNNDTEAMELDTPATEPAMVNAPGSSSSARTATPHAIVNPASSLLDDLPYPMYESSFNDDSTARLPQRRLAALPFRSRTEARPTGALPVQQDLSPETQANEAFNGYLSSPSQHASQTNAGPFGSFGAGQRDRGISASDPFPPVHSPARPTAVPVPIPIIPQRGSEAGGNAGPQSGVALNRRYANYPNDSGDEADIFNPYAIPWGRPQGRSDPSLPSVPPPRPSRNADRVSDQRDHDRIDFSPQGLGRRHRTEADWPADLNRPPVDHRTHSQQHSERHTERLERLDALRTRTDAYDGAFRFRPWVDSSDGTAPLHATSVSSRQSRYPIDESRDLRSRLGVSAVGAEGSEPAPEIGRWNRNMQDAIGRRMTEESQSPTSAARRHWEISHLYPRPRPGVFDNLLPYPQPTRATGLWGEIPAVQTESTSPSASRPSAASGQREPWRPSRTLELRLRVFDNHHDEFFSDHEEDFGGNDGHVSPDVRDWRHFQRLQEVATSPYMAFHGGMDQGHYQVRPPAPHELLGHMRLTADMDPAERLRAARTVAAGIGRWPMRCRRKAAEQMVELLPWARLQGSPEMEKDTYCSICHDEYEAESKVSVTPCKHMYHEICLTTWLETPNMSSCPMCRRDLAVLACVTKMVPSKTMQEALPIWMAL</sequence>
<feature type="compositionally biased region" description="Polar residues" evidence="5">
    <location>
        <begin position="51"/>
        <end position="60"/>
    </location>
</feature>
<dbReference type="CDD" id="cd16454">
    <property type="entry name" value="RING-H2_PA-TM-RING"/>
    <property type="match status" value="1"/>
</dbReference>
<organism evidence="7 8">
    <name type="scientific">Papiliotrema laurentii</name>
    <name type="common">Cryptococcus laurentii</name>
    <dbReference type="NCBI Taxonomy" id="5418"/>
    <lineage>
        <taxon>Eukaryota</taxon>
        <taxon>Fungi</taxon>
        <taxon>Dikarya</taxon>
        <taxon>Basidiomycota</taxon>
        <taxon>Agaricomycotina</taxon>
        <taxon>Tremellomycetes</taxon>
        <taxon>Tremellales</taxon>
        <taxon>Rhynchogastremaceae</taxon>
        <taxon>Papiliotrema</taxon>
    </lineage>
</organism>
<gene>
    <name evidence="7" type="ORF">DB88DRAFT_513281</name>
</gene>
<dbReference type="SMART" id="SM00744">
    <property type="entry name" value="RINGv"/>
    <property type="match status" value="1"/>
</dbReference>
<feature type="compositionally biased region" description="Basic and acidic residues" evidence="5">
    <location>
        <begin position="334"/>
        <end position="349"/>
    </location>
</feature>
<dbReference type="EMBL" id="JAODAN010000011">
    <property type="protein sequence ID" value="KAK1921241.1"/>
    <property type="molecule type" value="Genomic_DNA"/>
</dbReference>
<evidence type="ECO:0000256" key="5">
    <source>
        <dbReference type="SAM" id="MobiDB-lite"/>
    </source>
</evidence>
<dbReference type="PROSITE" id="PS50089">
    <property type="entry name" value="ZF_RING_2"/>
    <property type="match status" value="1"/>
</dbReference>
<evidence type="ECO:0000256" key="4">
    <source>
        <dbReference type="PROSITE-ProRule" id="PRU00175"/>
    </source>
</evidence>
<dbReference type="Proteomes" id="UP001182556">
    <property type="component" value="Unassembled WGS sequence"/>
</dbReference>
<dbReference type="GO" id="GO:0061630">
    <property type="term" value="F:ubiquitin protein ligase activity"/>
    <property type="evidence" value="ECO:0007669"/>
    <property type="project" value="TreeGrafter"/>
</dbReference>
<feature type="domain" description="RING-type" evidence="6">
    <location>
        <begin position="691"/>
        <end position="734"/>
    </location>
</feature>
<evidence type="ECO:0000256" key="1">
    <source>
        <dbReference type="ARBA" id="ARBA00022723"/>
    </source>
</evidence>
<dbReference type="SMART" id="SM00184">
    <property type="entry name" value="RING"/>
    <property type="match status" value="1"/>
</dbReference>
<feature type="compositionally biased region" description="Pro residues" evidence="5">
    <location>
        <begin position="1"/>
        <end position="15"/>
    </location>
</feature>
<evidence type="ECO:0000313" key="7">
    <source>
        <dbReference type="EMBL" id="KAK1921241.1"/>
    </source>
</evidence>
<feature type="region of interest" description="Disordered" evidence="5">
    <location>
        <begin position="1"/>
        <end position="68"/>
    </location>
</feature>
<feature type="region of interest" description="Disordered" evidence="5">
    <location>
        <begin position="530"/>
        <end position="552"/>
    </location>
</feature>